<dbReference type="EMBL" id="DAAEQL010000013">
    <property type="protein sequence ID" value="HAA8491779.1"/>
    <property type="molecule type" value="Genomic_DNA"/>
</dbReference>
<evidence type="ECO:0000313" key="2">
    <source>
        <dbReference type="EMBL" id="EAC5551963.1"/>
    </source>
</evidence>
<evidence type="ECO:0000313" key="7">
    <source>
        <dbReference type="Proteomes" id="UP000489121"/>
    </source>
</evidence>
<name>A0A685BYX9_LISMN</name>
<evidence type="ECO:0000313" key="3">
    <source>
        <dbReference type="EMBL" id="ECY9784156.1"/>
    </source>
</evidence>
<evidence type="ECO:0000313" key="6">
    <source>
        <dbReference type="Proteomes" id="UP000365297"/>
    </source>
</evidence>
<evidence type="ECO:0000313" key="8">
    <source>
        <dbReference type="Proteomes" id="UP000840567"/>
    </source>
</evidence>
<dbReference type="InterPro" id="IPR010982">
    <property type="entry name" value="Lambda_DNA-bd_dom_sf"/>
</dbReference>
<evidence type="ECO:0000313" key="4">
    <source>
        <dbReference type="EMBL" id="HAA8054553.1"/>
    </source>
</evidence>
<dbReference type="InterPro" id="IPR001387">
    <property type="entry name" value="Cro/C1-type_HTH"/>
</dbReference>
<proteinExistence type="predicted"/>
<dbReference type="Proteomes" id="UP000840567">
    <property type="component" value="Unassembled WGS sequence"/>
</dbReference>
<reference evidence="4" key="4">
    <citation type="submission" date="2019-10" db="EMBL/GenBank/DDBJ databases">
        <authorList>
            <consortium name="NCBI Pathogen Detection Project"/>
        </authorList>
    </citation>
    <scope>NUCLEOTIDE SEQUENCE</scope>
    <source>
        <strain evidence="4">09CEB371LM</strain>
        <strain evidence="5">Sam_F526FDD3-C0F7-43DB-B204-E231FEF9C926</strain>
    </source>
</reference>
<sequence>MAKHAIDELLQAYQKNRNQFAVNQQINPNTVNNYAKRNTKVEKIPSDVLNALAKELNISMDEVYEQLLKYQSEN</sequence>
<dbReference type="Gene3D" id="1.10.260.40">
    <property type="entry name" value="lambda repressor-like DNA-binding domains"/>
    <property type="match status" value="1"/>
</dbReference>
<evidence type="ECO:0000313" key="5">
    <source>
        <dbReference type="EMBL" id="HAA8491779.1"/>
    </source>
</evidence>
<accession>A0A685BYX9</accession>
<dbReference type="AlphaFoldDB" id="A0A685BYX9"/>
<evidence type="ECO:0000259" key="1">
    <source>
        <dbReference type="Pfam" id="PF13443"/>
    </source>
</evidence>
<dbReference type="GO" id="GO:0003677">
    <property type="term" value="F:DNA binding"/>
    <property type="evidence" value="ECO:0007669"/>
    <property type="project" value="InterPro"/>
</dbReference>
<dbReference type="RefSeq" id="WP_031642460.1">
    <property type="nucleotide sequence ID" value="NZ_CP168882.1"/>
</dbReference>
<dbReference type="Pfam" id="PF13443">
    <property type="entry name" value="HTH_26"/>
    <property type="match status" value="1"/>
</dbReference>
<feature type="domain" description="HTH cro/C1-type" evidence="1">
    <location>
        <begin position="6"/>
        <end position="65"/>
    </location>
</feature>
<comment type="caution">
    <text evidence="4">The sequence shown here is derived from an EMBL/GenBank/DDBJ whole genome shotgun (WGS) entry which is preliminary data.</text>
</comment>
<reference evidence="3 7" key="3">
    <citation type="submission" date="2019-09" db="EMBL/GenBank/DDBJ databases">
        <authorList>
            <consortium name="PulseNet: The National Subtyping Network for Foodborne Disease Surveillance"/>
            <person name="Tarr C.L."/>
            <person name="Trees E."/>
            <person name="Katz L.S."/>
            <person name="Carleton-Romer H.A."/>
            <person name="Stroika S."/>
            <person name="Kucerova Z."/>
            <person name="Roache K.F."/>
            <person name="Sabol A.L."/>
            <person name="Besser J."/>
            <person name="Gerner-Smidt P."/>
        </authorList>
    </citation>
    <scope>NUCLEOTIDE SEQUENCE [LARGE SCALE GENOMIC DNA]</scope>
    <source>
        <strain evidence="3 7">PNUSAL005692</strain>
    </source>
</reference>
<dbReference type="EMBL" id="DAAEEB010000016">
    <property type="protein sequence ID" value="HAA8054553.1"/>
    <property type="molecule type" value="Genomic_DNA"/>
</dbReference>
<dbReference type="Proteomes" id="UP000489121">
    <property type="component" value="Unassembled WGS sequence"/>
</dbReference>
<dbReference type="Proteomes" id="UP000365297">
    <property type="component" value="Unassembled WGS sequence"/>
</dbReference>
<protein>
    <recommendedName>
        <fullName evidence="1">HTH cro/C1-type domain-containing protein</fullName>
    </recommendedName>
</protein>
<reference evidence="4 8" key="1">
    <citation type="journal article" date="2018" name="Genome Biol.">
        <title>SKESA: strategic k-mer extension for scrupulous assemblies.</title>
        <authorList>
            <person name="Souvorov A."/>
            <person name="Agarwala R."/>
            <person name="Lipman D.J."/>
        </authorList>
    </citation>
    <scope>NUCLEOTIDE SEQUENCE [LARGE SCALE GENOMIC DNA]</scope>
    <source>
        <strain evidence="4">09CEB371LM</strain>
        <strain evidence="5">Sam_F526FDD3-C0F7-43DB-B204-E231FEF9C926</strain>
    </source>
</reference>
<dbReference type="Proteomes" id="UP000840039">
    <property type="component" value="Unassembled WGS sequence"/>
</dbReference>
<organism evidence="4">
    <name type="scientific">Listeria monocytogenes</name>
    <dbReference type="NCBI Taxonomy" id="1639"/>
    <lineage>
        <taxon>Bacteria</taxon>
        <taxon>Bacillati</taxon>
        <taxon>Bacillota</taxon>
        <taxon>Bacilli</taxon>
        <taxon>Bacillales</taxon>
        <taxon>Listeriaceae</taxon>
        <taxon>Listeria</taxon>
    </lineage>
</organism>
<reference evidence="2 6" key="2">
    <citation type="submission" date="2018-06" db="EMBL/GenBank/DDBJ databases">
        <authorList>
            <consortium name="GenomeTrakr: Next Generation Sequencing Network for Food Pathogen Tracability"/>
        </authorList>
    </citation>
    <scope>NUCLEOTIDE SEQUENCE [LARGE SCALE GENOMIC DNA]</scope>
    <source>
        <strain evidence="2 6">FDA00007096</strain>
    </source>
</reference>
<dbReference type="EMBL" id="AALGDA010000074">
    <property type="protein sequence ID" value="ECY9784156.1"/>
    <property type="molecule type" value="Genomic_DNA"/>
</dbReference>
<dbReference type="EMBL" id="AAAIXK010000012">
    <property type="protein sequence ID" value="EAC5551963.1"/>
    <property type="molecule type" value="Genomic_DNA"/>
</dbReference>
<gene>
    <name evidence="2" type="ORF">ARY78_16235</name>
    <name evidence="3" type="ORF">F6515_14355</name>
    <name evidence="4" type="ORF">GHH22_15565</name>
    <name evidence="5" type="ORF">GHO09_14880</name>
</gene>